<keyword evidence="3" id="KW-1185">Reference proteome</keyword>
<protein>
    <submittedName>
        <fullName evidence="2">Uncharacterized protein</fullName>
    </submittedName>
</protein>
<evidence type="ECO:0000313" key="2">
    <source>
        <dbReference type="EMBL" id="RBW68017.1"/>
    </source>
</evidence>
<comment type="caution">
    <text evidence="2">The sequence shown here is derived from an EMBL/GenBank/DDBJ whole genome shotgun (WGS) entry which is preliminary data.</text>
</comment>
<dbReference type="Proteomes" id="UP000253314">
    <property type="component" value="Unassembled WGS sequence"/>
</dbReference>
<feature type="compositionally biased region" description="Polar residues" evidence="1">
    <location>
        <begin position="54"/>
        <end position="70"/>
    </location>
</feature>
<reference evidence="2 3" key="1">
    <citation type="submission" date="2018-07" db="EMBL/GenBank/DDBJ databases">
        <title>Lottiidibacillus patelloidae gen. nov., sp. nov., isolated from the intestinal tract of a marine limpet and the reclassification of B. taeanensis BH030017T, B. algicola KMM 3737T and B. hwajinpoensis SW-72T as genus Lottiidibacillus.</title>
        <authorList>
            <person name="Liu R."/>
            <person name="Huang Z."/>
        </authorList>
    </citation>
    <scope>NUCLEOTIDE SEQUENCE [LARGE SCALE GENOMIC DNA]</scope>
    <source>
        <strain evidence="2 3">BH030017</strain>
    </source>
</reference>
<sequence>MNNLKHLPYIFGDNMPEKKMEVFFIMGKSRSNERKAQTNERARKQKQQEKIQAAFNNPETEFSSEFSLAEQNRKSELERNK</sequence>
<name>A0A366XQ26_9BACI</name>
<dbReference type="EMBL" id="QOCW01000026">
    <property type="protein sequence ID" value="RBW68017.1"/>
    <property type="molecule type" value="Genomic_DNA"/>
</dbReference>
<evidence type="ECO:0000256" key="1">
    <source>
        <dbReference type="SAM" id="MobiDB-lite"/>
    </source>
</evidence>
<proteinExistence type="predicted"/>
<accession>A0A366XQ26</accession>
<feature type="compositionally biased region" description="Basic and acidic residues" evidence="1">
    <location>
        <begin position="71"/>
        <end position="81"/>
    </location>
</feature>
<feature type="region of interest" description="Disordered" evidence="1">
    <location>
        <begin position="29"/>
        <end position="81"/>
    </location>
</feature>
<organism evidence="2 3">
    <name type="scientific">Bacillus taeanensis</name>
    <dbReference type="NCBI Taxonomy" id="273032"/>
    <lineage>
        <taxon>Bacteria</taxon>
        <taxon>Bacillati</taxon>
        <taxon>Bacillota</taxon>
        <taxon>Bacilli</taxon>
        <taxon>Bacillales</taxon>
        <taxon>Bacillaceae</taxon>
        <taxon>Bacillus</taxon>
    </lineage>
</organism>
<dbReference type="AlphaFoldDB" id="A0A366XQ26"/>
<evidence type="ECO:0000313" key="3">
    <source>
        <dbReference type="Proteomes" id="UP000253314"/>
    </source>
</evidence>
<feature type="compositionally biased region" description="Basic and acidic residues" evidence="1">
    <location>
        <begin position="30"/>
        <end position="49"/>
    </location>
</feature>
<gene>
    <name evidence="2" type="ORF">DS031_18950</name>
</gene>